<comment type="caution">
    <text evidence="1">The sequence shown here is derived from an EMBL/GenBank/DDBJ whole genome shotgun (WGS) entry which is preliminary data.</text>
</comment>
<dbReference type="AlphaFoldDB" id="A0A024FTJ0"/>
<dbReference type="OrthoDB" id="269605at2759"/>
<keyword evidence="2" id="KW-1185">Reference proteome</keyword>
<accession>A0A024FTJ0</accession>
<dbReference type="InterPro" id="IPR009003">
    <property type="entry name" value="Peptidase_S1_PA"/>
</dbReference>
<protein>
    <submittedName>
        <fullName evidence="1">Uncharacterized protein</fullName>
    </submittedName>
</protein>
<dbReference type="Gene3D" id="2.40.10.120">
    <property type="match status" value="1"/>
</dbReference>
<evidence type="ECO:0000313" key="2">
    <source>
        <dbReference type="Proteomes" id="UP000053237"/>
    </source>
</evidence>
<organism evidence="1 2">
    <name type="scientific">Albugo candida</name>
    <dbReference type="NCBI Taxonomy" id="65357"/>
    <lineage>
        <taxon>Eukaryota</taxon>
        <taxon>Sar</taxon>
        <taxon>Stramenopiles</taxon>
        <taxon>Oomycota</taxon>
        <taxon>Peronosporomycetes</taxon>
        <taxon>Albuginales</taxon>
        <taxon>Albuginaceae</taxon>
        <taxon>Albugo</taxon>
    </lineage>
</organism>
<proteinExistence type="predicted"/>
<dbReference type="SUPFAM" id="SSF50494">
    <property type="entry name" value="Trypsin-like serine proteases"/>
    <property type="match status" value="1"/>
</dbReference>
<dbReference type="EMBL" id="CAIX01000239">
    <property type="protein sequence ID" value="CCI10425.1"/>
    <property type="molecule type" value="Genomic_DNA"/>
</dbReference>
<dbReference type="InParanoid" id="A0A024FTJ0"/>
<name>A0A024FTJ0_9STRA</name>
<evidence type="ECO:0000313" key="1">
    <source>
        <dbReference type="EMBL" id="CCI10425.1"/>
    </source>
</evidence>
<gene>
    <name evidence="1" type="ORF">BN9_098010</name>
</gene>
<sequence length="246" mass="27399">MEALEYLSSGSAILLPQSTDSDTWQLLTCQHIVCPWRFPRYFSEKWDWLQFVQPPHVQYRVVLMDPHAKILYEAQLDPKVCLHPLRDVAMLSISDDIACLSLTKALETNSMGPVDFDPEMLEIGAKVKIYGHEADESSDFVPRCVSGHFAGQNGHKQAFAWTQQAVREGMCGGAVLDQKCRAIGVIEGIVPKHTDGDESSSIDQNLAEHVAMIPSDVIQFFIQKHQTSERELEAVITGTALASNCQ</sequence>
<reference evidence="1 2" key="1">
    <citation type="submission" date="2012-05" db="EMBL/GenBank/DDBJ databases">
        <title>Recombination and specialization in a pathogen metapopulation.</title>
        <authorList>
            <person name="Gardiner A."/>
            <person name="Kemen E."/>
            <person name="Schultz-Larsen T."/>
            <person name="MacLean D."/>
            <person name="Van Oosterhout C."/>
            <person name="Jones J.D.G."/>
        </authorList>
    </citation>
    <scope>NUCLEOTIDE SEQUENCE [LARGE SCALE GENOMIC DNA]</scope>
    <source>
        <strain evidence="1 2">Ac Nc2</strain>
    </source>
</reference>
<dbReference type="Proteomes" id="UP000053237">
    <property type="component" value="Unassembled WGS sequence"/>
</dbReference>